<dbReference type="CTD" id="64858"/>
<sequence>MNGKVIPHTPIAVDFWQLRKCHHVRLFFLSHMHTDHTCGLTSTWSNRPIYCSPVTAKLLQLKLQVKEKWIHALEVGEAHMLPLDDIGKEKLTVTLIDANHCPGAVMFFFEGYFGTLLYTGDFRYTPSMLREPCLRNNTTIDVLYLDNTNCDPTRSLPSRQRACQQIKEIIRSHPNYTVVIGLYALGKESLLVQLALEFKTWVEVDTERLEALRVLELPDVFTTEPGAGRIRAVSQSEITASNLLAWNKEQPTMAILPTSRPVVSCHPNVYVVPYSDHSSYQELEDFVSALRPISLVPIVGSCMPYFSALLSPRRKRRDVVVPESVQNYMTSKISVQTFGISTACAHHRPLRSVPRGVVFESPRQRPRSSRSNDADSSAMDVDNDEEDDVALEVDDSEADVSSDCILLDMSSDLTHGMTTPLRRGLDLVLVPSDDDSTVDGLIDVNESLLAIQNIKSPSTKSTSETESLTSATALSPHFKNIQKKRSPQMGSTNTRVMSSAMDSIDLHDSTCMTASAASTPPKTQPETSSQSYRNERERLEQWVLNNLTFPEEEFRSQYGIVQGLHKLYPLAPINVPKPEGDPLEAAIQRLKSK</sequence>
<feature type="compositionally biased region" description="Polar residues" evidence="22">
    <location>
        <begin position="513"/>
        <end position="532"/>
    </location>
</feature>
<dbReference type="GeneID" id="103022892"/>
<evidence type="ECO:0000256" key="15">
    <source>
        <dbReference type="ARBA" id="ARBA00022895"/>
    </source>
</evidence>
<dbReference type="GO" id="GO:0035312">
    <property type="term" value="F:5'-3' DNA exonuclease activity"/>
    <property type="evidence" value="ECO:0007669"/>
    <property type="project" value="TreeGrafter"/>
</dbReference>
<dbReference type="GO" id="GO:0005813">
    <property type="term" value="C:centrosome"/>
    <property type="evidence" value="ECO:0007669"/>
    <property type="project" value="UniProtKB-SubCell"/>
</dbReference>
<evidence type="ECO:0000256" key="6">
    <source>
        <dbReference type="ARBA" id="ARBA00012865"/>
    </source>
</evidence>
<reference evidence="24" key="1">
    <citation type="submission" date="2025-08" db="UniProtKB">
        <authorList>
            <consortium name="Ensembl"/>
        </authorList>
    </citation>
    <scope>IDENTIFICATION</scope>
</reference>
<evidence type="ECO:0000256" key="22">
    <source>
        <dbReference type="SAM" id="MobiDB-lite"/>
    </source>
</evidence>
<evidence type="ECO:0000313" key="24">
    <source>
        <dbReference type="Ensembl" id="ENSAMXP00005055340.1"/>
    </source>
</evidence>
<keyword evidence="12" id="KW-0378">Hydrolase</keyword>
<evidence type="ECO:0000256" key="7">
    <source>
        <dbReference type="ARBA" id="ARBA00022454"/>
    </source>
</evidence>
<keyword evidence="8" id="KW-0963">Cytoplasm</keyword>
<dbReference type="GO" id="GO:0008800">
    <property type="term" value="F:beta-lactamase activity"/>
    <property type="evidence" value="ECO:0007669"/>
    <property type="project" value="UniProtKB-EC"/>
</dbReference>
<keyword evidence="7" id="KW-0158">Chromosome</keyword>
<dbReference type="Ensembl" id="ENSAMXT00005059822.1">
    <property type="protein sequence ID" value="ENSAMXP00005055340.1"/>
    <property type="gene ID" value="ENSAMXG00005024672.1"/>
</dbReference>
<keyword evidence="17" id="KW-0206">Cytoskeleton</keyword>
<evidence type="ECO:0000313" key="25">
    <source>
        <dbReference type="Proteomes" id="UP000694621"/>
    </source>
</evidence>
<dbReference type="InterPro" id="IPR036866">
    <property type="entry name" value="RibonucZ/Hydroxyglut_hydro"/>
</dbReference>
<evidence type="ECO:0000256" key="21">
    <source>
        <dbReference type="ARBA" id="ARBA00042738"/>
    </source>
</evidence>
<organism evidence="24 25">
    <name type="scientific">Astyanax mexicanus</name>
    <name type="common">Blind cave fish</name>
    <name type="synonym">Astyanax fasciatus mexicanus</name>
    <dbReference type="NCBI Taxonomy" id="7994"/>
    <lineage>
        <taxon>Eukaryota</taxon>
        <taxon>Metazoa</taxon>
        <taxon>Chordata</taxon>
        <taxon>Craniata</taxon>
        <taxon>Vertebrata</taxon>
        <taxon>Euteleostomi</taxon>
        <taxon>Actinopterygii</taxon>
        <taxon>Neopterygii</taxon>
        <taxon>Teleostei</taxon>
        <taxon>Ostariophysi</taxon>
        <taxon>Characiformes</taxon>
        <taxon>Characoidei</taxon>
        <taxon>Acestrorhamphidae</taxon>
        <taxon>Acestrorhamphinae</taxon>
        <taxon>Astyanax</taxon>
    </lineage>
</organism>
<dbReference type="Gene3D" id="3.40.50.12650">
    <property type="match status" value="1"/>
</dbReference>
<dbReference type="KEGG" id="amex:103022892"/>
<evidence type="ECO:0000256" key="13">
    <source>
        <dbReference type="ARBA" id="ARBA00022839"/>
    </source>
</evidence>
<keyword evidence="18" id="KW-0539">Nucleus</keyword>
<evidence type="ECO:0000256" key="19">
    <source>
        <dbReference type="ARBA" id="ARBA00039555"/>
    </source>
</evidence>
<dbReference type="CDD" id="cd16273">
    <property type="entry name" value="SNM1A-1C-like_MBL-fold"/>
    <property type="match status" value="1"/>
</dbReference>
<dbReference type="GO" id="GO:0000781">
    <property type="term" value="C:chromosome, telomeric region"/>
    <property type="evidence" value="ECO:0007669"/>
    <property type="project" value="UniProtKB-SubCell"/>
</dbReference>
<dbReference type="EC" id="3.5.2.6" evidence="6"/>
<keyword evidence="9" id="KW-1017">Isopeptide bond</keyword>
<dbReference type="PANTHER" id="PTHR23240:SF26">
    <property type="entry name" value="5' EXONUCLEASE APOLLO"/>
    <property type="match status" value="1"/>
</dbReference>
<feature type="region of interest" description="Disordered" evidence="22">
    <location>
        <begin position="513"/>
        <end position="534"/>
    </location>
</feature>
<keyword evidence="10" id="KW-0540">Nuclease</keyword>
<comment type="similarity">
    <text evidence="5">Belongs to the DNA repair metallo-beta-lactamase (DRMBL) family.</text>
</comment>
<evidence type="ECO:0000256" key="11">
    <source>
        <dbReference type="ARBA" id="ARBA00022763"/>
    </source>
</evidence>
<evidence type="ECO:0000256" key="12">
    <source>
        <dbReference type="ARBA" id="ARBA00022801"/>
    </source>
</evidence>
<dbReference type="AlphaFoldDB" id="A0A8B9LTX3"/>
<evidence type="ECO:0000256" key="18">
    <source>
        <dbReference type="ARBA" id="ARBA00023242"/>
    </source>
</evidence>
<dbReference type="PANTHER" id="PTHR23240">
    <property type="entry name" value="DNA CROSS-LINK REPAIR PROTEIN PSO2/SNM1-RELATED"/>
    <property type="match status" value="1"/>
</dbReference>
<evidence type="ECO:0000256" key="2">
    <source>
        <dbReference type="ARBA" id="ARBA00004123"/>
    </source>
</evidence>
<evidence type="ECO:0000256" key="8">
    <source>
        <dbReference type="ARBA" id="ARBA00022490"/>
    </source>
</evidence>
<keyword evidence="13" id="KW-0269">Exonuclease</keyword>
<feature type="region of interest" description="Disordered" evidence="22">
    <location>
        <begin position="355"/>
        <end position="386"/>
    </location>
</feature>
<evidence type="ECO:0000256" key="17">
    <source>
        <dbReference type="ARBA" id="ARBA00023212"/>
    </source>
</evidence>
<evidence type="ECO:0000256" key="14">
    <source>
        <dbReference type="ARBA" id="ARBA00022843"/>
    </source>
</evidence>
<feature type="domain" description="Metallo-beta-lactamase" evidence="23">
    <location>
        <begin position="18"/>
        <end position="173"/>
    </location>
</feature>
<dbReference type="Pfam" id="PF12706">
    <property type="entry name" value="Lactamase_B_2"/>
    <property type="match status" value="1"/>
</dbReference>
<feature type="compositionally biased region" description="Low complexity" evidence="22">
    <location>
        <begin position="369"/>
        <end position="380"/>
    </location>
</feature>
<protein>
    <recommendedName>
        <fullName evidence="19">5' exonuclease Apollo</fullName>
        <ecNumber evidence="6">3.5.2.6</ecNumber>
    </recommendedName>
    <alternativeName>
        <fullName evidence="20">DNA cross-link repair 1B protein</fullName>
    </alternativeName>
    <alternativeName>
        <fullName evidence="21">SNM1 homolog B</fullName>
    </alternativeName>
</protein>
<dbReference type="GO" id="GO:0036297">
    <property type="term" value="P:interstrand cross-link repair"/>
    <property type="evidence" value="ECO:0007669"/>
    <property type="project" value="TreeGrafter"/>
</dbReference>
<dbReference type="Proteomes" id="UP000694621">
    <property type="component" value="Unplaced"/>
</dbReference>
<evidence type="ECO:0000256" key="10">
    <source>
        <dbReference type="ARBA" id="ARBA00022722"/>
    </source>
</evidence>
<dbReference type="InterPro" id="IPR001279">
    <property type="entry name" value="Metallo-B-lactamas"/>
</dbReference>
<keyword evidence="14" id="KW-0832">Ubl conjugation</keyword>
<evidence type="ECO:0000256" key="16">
    <source>
        <dbReference type="ARBA" id="ARBA00023204"/>
    </source>
</evidence>
<dbReference type="GO" id="GO:0031848">
    <property type="term" value="P:protection from non-homologous end joining at telomere"/>
    <property type="evidence" value="ECO:0007669"/>
    <property type="project" value="UniProtKB-ARBA"/>
</dbReference>
<dbReference type="SUPFAM" id="SSF56281">
    <property type="entry name" value="Metallo-hydrolase/oxidoreductase"/>
    <property type="match status" value="1"/>
</dbReference>
<evidence type="ECO:0000256" key="1">
    <source>
        <dbReference type="ARBA" id="ARBA00001526"/>
    </source>
</evidence>
<dbReference type="InterPro" id="IPR011084">
    <property type="entry name" value="DRMBL"/>
</dbReference>
<comment type="subcellular location">
    <subcellularLocation>
        <location evidence="4">Chromosome</location>
        <location evidence="4">Telomere</location>
    </subcellularLocation>
    <subcellularLocation>
        <location evidence="3">Cytoplasm</location>
        <location evidence="3">Cytoskeleton</location>
        <location evidence="3">Microtubule organizing center</location>
        <location evidence="3">Centrosome</location>
    </subcellularLocation>
    <subcellularLocation>
        <location evidence="2">Nucleus</location>
    </subcellularLocation>
</comment>
<evidence type="ECO:0000256" key="3">
    <source>
        <dbReference type="ARBA" id="ARBA00004300"/>
    </source>
</evidence>
<dbReference type="FunFam" id="3.40.50.12650:FF:000003">
    <property type="entry name" value="DNA cross-link repair 1B"/>
    <property type="match status" value="1"/>
</dbReference>
<keyword evidence="16" id="KW-0234">DNA repair</keyword>
<keyword evidence="11" id="KW-0227">DNA damage</keyword>
<evidence type="ECO:0000256" key="20">
    <source>
        <dbReference type="ARBA" id="ARBA00041693"/>
    </source>
</evidence>
<evidence type="ECO:0000256" key="4">
    <source>
        <dbReference type="ARBA" id="ARBA00004574"/>
    </source>
</evidence>
<dbReference type="GO" id="GO:0005634">
    <property type="term" value="C:nucleus"/>
    <property type="evidence" value="ECO:0007669"/>
    <property type="project" value="UniProtKB-SubCell"/>
</dbReference>
<evidence type="ECO:0000256" key="5">
    <source>
        <dbReference type="ARBA" id="ARBA00010304"/>
    </source>
</evidence>
<dbReference type="GO" id="GO:0006303">
    <property type="term" value="P:double-strand break repair via nonhomologous end joining"/>
    <property type="evidence" value="ECO:0007669"/>
    <property type="project" value="TreeGrafter"/>
</dbReference>
<proteinExistence type="inferred from homology"/>
<evidence type="ECO:0000259" key="23">
    <source>
        <dbReference type="SMART" id="SM00849"/>
    </source>
</evidence>
<comment type="catalytic activity">
    <reaction evidence="1">
        <text>a beta-lactam + H2O = a substituted beta-amino acid</text>
        <dbReference type="Rhea" id="RHEA:20401"/>
        <dbReference type="ChEBI" id="CHEBI:15377"/>
        <dbReference type="ChEBI" id="CHEBI:35627"/>
        <dbReference type="ChEBI" id="CHEBI:140347"/>
        <dbReference type="EC" id="3.5.2.6"/>
    </reaction>
</comment>
<dbReference type="Pfam" id="PF07522">
    <property type="entry name" value="DRMBL"/>
    <property type="match status" value="1"/>
</dbReference>
<dbReference type="Gene3D" id="3.60.15.10">
    <property type="entry name" value="Ribonuclease Z/Hydroxyacylglutathione hydrolase-like"/>
    <property type="match status" value="1"/>
</dbReference>
<dbReference type="FunFam" id="3.60.15.10:FF:000022">
    <property type="entry name" value="DNA cross-link repair 1B"/>
    <property type="match status" value="1"/>
</dbReference>
<name>A0A8B9LTX3_ASTMX</name>
<dbReference type="SMART" id="SM00849">
    <property type="entry name" value="Lactamase_B"/>
    <property type="match status" value="1"/>
</dbReference>
<keyword evidence="15" id="KW-0779">Telomere</keyword>
<accession>A0A8B9LTX3</accession>
<evidence type="ECO:0000256" key="9">
    <source>
        <dbReference type="ARBA" id="ARBA00022499"/>
    </source>
</evidence>
<dbReference type="GO" id="GO:0003684">
    <property type="term" value="F:damaged DNA binding"/>
    <property type="evidence" value="ECO:0007669"/>
    <property type="project" value="TreeGrafter"/>
</dbReference>